<keyword evidence="3" id="KW-1185">Reference proteome</keyword>
<evidence type="ECO:0000256" key="1">
    <source>
        <dbReference type="SAM" id="Phobius"/>
    </source>
</evidence>
<gene>
    <name evidence="2" type="ORF">RZS28_14325</name>
</gene>
<organism evidence="2 3">
    <name type="scientific">Methylocapsa polymorpha</name>
    <dbReference type="NCBI Taxonomy" id="3080828"/>
    <lineage>
        <taxon>Bacteria</taxon>
        <taxon>Pseudomonadati</taxon>
        <taxon>Pseudomonadota</taxon>
        <taxon>Alphaproteobacteria</taxon>
        <taxon>Hyphomicrobiales</taxon>
        <taxon>Beijerinckiaceae</taxon>
        <taxon>Methylocapsa</taxon>
    </lineage>
</organism>
<keyword evidence="1" id="KW-0812">Transmembrane</keyword>
<evidence type="ECO:0000313" key="3">
    <source>
        <dbReference type="Proteomes" id="UP001626536"/>
    </source>
</evidence>
<keyword evidence="1" id="KW-0472">Membrane</keyword>
<dbReference type="EMBL" id="CP136862">
    <property type="protein sequence ID" value="WOJ88971.1"/>
    <property type="molecule type" value="Genomic_DNA"/>
</dbReference>
<dbReference type="Pfam" id="PF11003">
    <property type="entry name" value="DUF2842"/>
    <property type="match status" value="1"/>
</dbReference>
<dbReference type="InterPro" id="IPR021265">
    <property type="entry name" value="DUF2842"/>
</dbReference>
<accession>A0ABZ0HQ72</accession>
<dbReference type="Proteomes" id="UP001626536">
    <property type="component" value="Chromosome"/>
</dbReference>
<proteinExistence type="predicted"/>
<protein>
    <submittedName>
        <fullName evidence="2">DUF2842 domain-containing protein</fullName>
    </submittedName>
</protein>
<name>A0ABZ0HQ72_9HYPH</name>
<dbReference type="RefSeq" id="WP_407338409.1">
    <property type="nucleotide sequence ID" value="NZ_CP136862.1"/>
</dbReference>
<feature type="transmembrane region" description="Helical" evidence="1">
    <location>
        <begin position="41"/>
        <end position="61"/>
    </location>
</feature>
<evidence type="ECO:0000313" key="2">
    <source>
        <dbReference type="EMBL" id="WOJ88971.1"/>
    </source>
</evidence>
<keyword evidence="1" id="KW-1133">Transmembrane helix</keyword>
<sequence length="69" mass="7728">MRRRTRKFIGVNVTIGFVLFYALLAMALAQARPVQDAPGLVQALIYAALGLAWILPMMPLIKWMEKPDA</sequence>
<reference evidence="2 3" key="1">
    <citation type="submission" date="2023-10" db="EMBL/GenBank/DDBJ databases">
        <title>Novel methanotroph of the genus Methylocapsa from a subarctic wetland.</title>
        <authorList>
            <person name="Belova S.E."/>
            <person name="Oshkin I.Y."/>
            <person name="Miroshnikov K."/>
            <person name="Dedysh S.N."/>
        </authorList>
    </citation>
    <scope>NUCLEOTIDE SEQUENCE [LARGE SCALE GENOMIC DNA]</scope>
    <source>
        <strain evidence="2 3">RX1</strain>
    </source>
</reference>